<feature type="compositionally biased region" description="Polar residues" evidence="1">
    <location>
        <begin position="1"/>
        <end position="14"/>
    </location>
</feature>
<evidence type="ECO:0000313" key="3">
    <source>
        <dbReference type="Proteomes" id="UP001472677"/>
    </source>
</evidence>
<dbReference type="EMBL" id="JBBPBM010000004">
    <property type="protein sequence ID" value="KAK8588095.1"/>
    <property type="molecule type" value="Genomic_DNA"/>
</dbReference>
<accession>A0ABR2FV09</accession>
<protein>
    <submittedName>
        <fullName evidence="2">Uncharacterized protein</fullName>
    </submittedName>
</protein>
<keyword evidence="3" id="KW-1185">Reference proteome</keyword>
<name>A0ABR2FV09_9ROSI</name>
<sequence>MSSPIRNKSNITLQDRSELANSHEESSITNGGPGLKASKATNSRKSIAVRKAKTNENPTSPSTNAAKVTEQNED</sequence>
<feature type="compositionally biased region" description="Basic and acidic residues" evidence="1">
    <location>
        <begin position="15"/>
        <end position="26"/>
    </location>
</feature>
<reference evidence="2 3" key="1">
    <citation type="journal article" date="2024" name="G3 (Bethesda)">
        <title>Genome assembly of Hibiscus sabdariffa L. provides insights into metabolisms of medicinal natural products.</title>
        <authorList>
            <person name="Kim T."/>
        </authorList>
    </citation>
    <scope>NUCLEOTIDE SEQUENCE [LARGE SCALE GENOMIC DNA]</scope>
    <source>
        <strain evidence="2">TK-2024</strain>
        <tissue evidence="2">Old leaves</tissue>
    </source>
</reference>
<gene>
    <name evidence="2" type="ORF">V6N12_022552</name>
</gene>
<proteinExistence type="predicted"/>
<organism evidence="2 3">
    <name type="scientific">Hibiscus sabdariffa</name>
    <name type="common">roselle</name>
    <dbReference type="NCBI Taxonomy" id="183260"/>
    <lineage>
        <taxon>Eukaryota</taxon>
        <taxon>Viridiplantae</taxon>
        <taxon>Streptophyta</taxon>
        <taxon>Embryophyta</taxon>
        <taxon>Tracheophyta</taxon>
        <taxon>Spermatophyta</taxon>
        <taxon>Magnoliopsida</taxon>
        <taxon>eudicotyledons</taxon>
        <taxon>Gunneridae</taxon>
        <taxon>Pentapetalae</taxon>
        <taxon>rosids</taxon>
        <taxon>malvids</taxon>
        <taxon>Malvales</taxon>
        <taxon>Malvaceae</taxon>
        <taxon>Malvoideae</taxon>
        <taxon>Hibiscus</taxon>
    </lineage>
</organism>
<feature type="region of interest" description="Disordered" evidence="1">
    <location>
        <begin position="1"/>
        <end position="74"/>
    </location>
</feature>
<comment type="caution">
    <text evidence="2">The sequence shown here is derived from an EMBL/GenBank/DDBJ whole genome shotgun (WGS) entry which is preliminary data.</text>
</comment>
<evidence type="ECO:0000256" key="1">
    <source>
        <dbReference type="SAM" id="MobiDB-lite"/>
    </source>
</evidence>
<evidence type="ECO:0000313" key="2">
    <source>
        <dbReference type="EMBL" id="KAK8588095.1"/>
    </source>
</evidence>
<feature type="compositionally biased region" description="Polar residues" evidence="1">
    <location>
        <begin position="55"/>
        <end position="66"/>
    </location>
</feature>
<dbReference type="Proteomes" id="UP001472677">
    <property type="component" value="Unassembled WGS sequence"/>
</dbReference>